<dbReference type="SUPFAM" id="SSF54001">
    <property type="entry name" value="Cysteine proteinases"/>
    <property type="match status" value="1"/>
</dbReference>
<dbReference type="InterPro" id="IPR013128">
    <property type="entry name" value="Peptidase_C1A"/>
</dbReference>
<accession>A0AAD8GQC6</accession>
<dbReference type="InterPro" id="IPR038765">
    <property type="entry name" value="Papain-like_cys_pep_sf"/>
</dbReference>
<organism evidence="3 4">
    <name type="scientific">Heracleum sosnowskyi</name>
    <dbReference type="NCBI Taxonomy" id="360622"/>
    <lineage>
        <taxon>Eukaryota</taxon>
        <taxon>Viridiplantae</taxon>
        <taxon>Streptophyta</taxon>
        <taxon>Embryophyta</taxon>
        <taxon>Tracheophyta</taxon>
        <taxon>Spermatophyta</taxon>
        <taxon>Magnoliopsida</taxon>
        <taxon>eudicotyledons</taxon>
        <taxon>Gunneridae</taxon>
        <taxon>Pentapetalae</taxon>
        <taxon>asterids</taxon>
        <taxon>campanulids</taxon>
        <taxon>Apiales</taxon>
        <taxon>Apiaceae</taxon>
        <taxon>Apioideae</taxon>
        <taxon>apioid superclade</taxon>
        <taxon>Tordylieae</taxon>
        <taxon>Tordyliinae</taxon>
        <taxon>Heracleum</taxon>
    </lineage>
</organism>
<dbReference type="InterPro" id="IPR000668">
    <property type="entry name" value="Peptidase_C1A_C"/>
</dbReference>
<comment type="caution">
    <text evidence="3">The sequence shown here is derived from an EMBL/GenBank/DDBJ whole genome shotgun (WGS) entry which is preliminary data.</text>
</comment>
<dbReference type="AlphaFoldDB" id="A0AAD8GQC6"/>
<dbReference type="Proteomes" id="UP001237642">
    <property type="component" value="Unassembled WGS sequence"/>
</dbReference>
<sequence length="256" mass="29614">MYQPIYRPVLRPQPRPIRPFYDFNYDEEVNWVHDRPDITDTPILDQKLCACCWAIATATCMGFHLCLQCRIQVILSSQELVDNVCLYSHDVYGGLFQDTCYEGTPVDAYVWCHYNGLPSEESNMFEGRWRSLENCPPRQTPRYIVGGYVELGAWTDGHETQREIAEALMQQPLVACMSTTTRFANIDGEGIYYELPSDKFKGLHVVVVVAMNLREDYFIIRNSWGPTWAKAGYAKVRCNQMFNFSLPSGRWMMARN</sequence>
<dbReference type="Gene3D" id="3.90.70.10">
    <property type="entry name" value="Cysteine proteinases"/>
    <property type="match status" value="1"/>
</dbReference>
<dbReference type="SMART" id="SM00645">
    <property type="entry name" value="Pept_C1"/>
    <property type="match status" value="1"/>
</dbReference>
<dbReference type="GO" id="GO:0008234">
    <property type="term" value="F:cysteine-type peptidase activity"/>
    <property type="evidence" value="ECO:0007669"/>
    <property type="project" value="InterPro"/>
</dbReference>
<protein>
    <recommendedName>
        <fullName evidence="2">Peptidase C1A papain C-terminal domain-containing protein</fullName>
    </recommendedName>
</protein>
<evidence type="ECO:0000256" key="1">
    <source>
        <dbReference type="ARBA" id="ARBA00008455"/>
    </source>
</evidence>
<dbReference type="GO" id="GO:0006508">
    <property type="term" value="P:proteolysis"/>
    <property type="evidence" value="ECO:0007669"/>
    <property type="project" value="InterPro"/>
</dbReference>
<feature type="domain" description="Peptidase C1A papain C-terminal" evidence="2">
    <location>
        <begin position="32"/>
        <end position="251"/>
    </location>
</feature>
<reference evidence="3" key="1">
    <citation type="submission" date="2023-02" db="EMBL/GenBank/DDBJ databases">
        <title>Genome of toxic invasive species Heracleum sosnowskyi carries increased number of genes despite the absence of recent whole-genome duplications.</title>
        <authorList>
            <person name="Schelkunov M."/>
            <person name="Shtratnikova V."/>
            <person name="Makarenko M."/>
            <person name="Klepikova A."/>
            <person name="Omelchenko D."/>
            <person name="Novikova G."/>
            <person name="Obukhova E."/>
            <person name="Bogdanov V."/>
            <person name="Penin A."/>
            <person name="Logacheva M."/>
        </authorList>
    </citation>
    <scope>NUCLEOTIDE SEQUENCE</scope>
    <source>
        <strain evidence="3">Hsosn_3</strain>
        <tissue evidence="3">Leaf</tissue>
    </source>
</reference>
<dbReference type="PANTHER" id="PTHR12411">
    <property type="entry name" value="CYSTEINE PROTEASE FAMILY C1-RELATED"/>
    <property type="match status" value="1"/>
</dbReference>
<dbReference type="EMBL" id="JAUIZM010000018">
    <property type="protein sequence ID" value="KAK1352181.1"/>
    <property type="molecule type" value="Genomic_DNA"/>
</dbReference>
<keyword evidence="4" id="KW-1185">Reference proteome</keyword>
<dbReference type="Pfam" id="PF00112">
    <property type="entry name" value="Peptidase_C1"/>
    <property type="match status" value="1"/>
</dbReference>
<evidence type="ECO:0000313" key="4">
    <source>
        <dbReference type="Proteomes" id="UP001237642"/>
    </source>
</evidence>
<proteinExistence type="inferred from homology"/>
<evidence type="ECO:0000259" key="2">
    <source>
        <dbReference type="SMART" id="SM00645"/>
    </source>
</evidence>
<evidence type="ECO:0000313" key="3">
    <source>
        <dbReference type="EMBL" id="KAK1352181.1"/>
    </source>
</evidence>
<reference evidence="3" key="2">
    <citation type="submission" date="2023-05" db="EMBL/GenBank/DDBJ databases">
        <authorList>
            <person name="Schelkunov M.I."/>
        </authorList>
    </citation>
    <scope>NUCLEOTIDE SEQUENCE</scope>
    <source>
        <strain evidence="3">Hsosn_3</strain>
        <tissue evidence="3">Leaf</tissue>
    </source>
</reference>
<comment type="similarity">
    <text evidence="1">Belongs to the peptidase C1 family.</text>
</comment>
<name>A0AAD8GQC6_9APIA</name>
<gene>
    <name evidence="3" type="ORF">POM88_053445</name>
</gene>